<reference evidence="3" key="1">
    <citation type="submission" date="2022-03" db="EMBL/GenBank/DDBJ databases">
        <title>A functionally conserved STORR gene fusion in Papaver species that diverged 16.8 million years ago.</title>
        <authorList>
            <person name="Catania T."/>
        </authorList>
    </citation>
    <scope>NUCLEOTIDE SEQUENCE</scope>
    <source>
        <strain evidence="3">S-191538</strain>
    </source>
</reference>
<proteinExistence type="predicted"/>
<protein>
    <submittedName>
        <fullName evidence="3">Uncharacterized protein</fullName>
    </submittedName>
</protein>
<keyword evidence="2" id="KW-0812">Transmembrane</keyword>
<dbReference type="AlphaFoldDB" id="A0AA41VWK2"/>
<keyword evidence="1" id="KW-0175">Coiled coil</keyword>
<keyword evidence="2" id="KW-1133">Transmembrane helix</keyword>
<gene>
    <name evidence="3" type="ORF">MKW94_020177</name>
</gene>
<feature type="coiled-coil region" evidence="1">
    <location>
        <begin position="88"/>
        <end position="151"/>
    </location>
</feature>
<name>A0AA41VWK2_PAPNU</name>
<evidence type="ECO:0000256" key="2">
    <source>
        <dbReference type="SAM" id="Phobius"/>
    </source>
</evidence>
<keyword evidence="4" id="KW-1185">Reference proteome</keyword>
<feature type="transmembrane region" description="Helical" evidence="2">
    <location>
        <begin position="12"/>
        <end position="34"/>
    </location>
</feature>
<sequence length="178" mass="19804">MSIRRSAGGGCLKCVLVIFAIASALYVSAPALYWRFKNLTSSNQNNISPSSCSPCVCDCPPPLSLIEIAPGLVNLSVTDCGKNDPELNKELEKQFVDLLTEELKLQEAVSTEHINHMNVTHGEARRLASQYQREAEKCNAATEICEEARERSEALITKERKVTSLWERRAHQLGWEGE</sequence>
<comment type="caution">
    <text evidence="3">The sequence shown here is derived from an EMBL/GenBank/DDBJ whole genome shotgun (WGS) entry which is preliminary data.</text>
</comment>
<dbReference type="PANTHER" id="PTHR32254">
    <property type="entry name" value="EXPRESSED PROTEIN"/>
    <property type="match status" value="1"/>
</dbReference>
<accession>A0AA41VWK2</accession>
<organism evidence="3 4">
    <name type="scientific">Papaver nudicaule</name>
    <name type="common">Iceland poppy</name>
    <dbReference type="NCBI Taxonomy" id="74823"/>
    <lineage>
        <taxon>Eukaryota</taxon>
        <taxon>Viridiplantae</taxon>
        <taxon>Streptophyta</taxon>
        <taxon>Embryophyta</taxon>
        <taxon>Tracheophyta</taxon>
        <taxon>Spermatophyta</taxon>
        <taxon>Magnoliopsida</taxon>
        <taxon>Ranunculales</taxon>
        <taxon>Papaveraceae</taxon>
        <taxon>Papaveroideae</taxon>
        <taxon>Papaver</taxon>
    </lineage>
</organism>
<dbReference type="InterPro" id="IPR010471">
    <property type="entry name" value="DUF1068"/>
</dbReference>
<evidence type="ECO:0000313" key="3">
    <source>
        <dbReference type="EMBL" id="MCL7048488.1"/>
    </source>
</evidence>
<evidence type="ECO:0000256" key="1">
    <source>
        <dbReference type="SAM" id="Coils"/>
    </source>
</evidence>
<evidence type="ECO:0000313" key="4">
    <source>
        <dbReference type="Proteomes" id="UP001177140"/>
    </source>
</evidence>
<dbReference type="Proteomes" id="UP001177140">
    <property type="component" value="Unassembled WGS sequence"/>
</dbReference>
<dbReference type="PANTHER" id="PTHR32254:SF3">
    <property type="entry name" value="EXPRESSED PROTEIN-RELATED"/>
    <property type="match status" value="1"/>
</dbReference>
<keyword evidence="2" id="KW-0472">Membrane</keyword>
<dbReference type="Pfam" id="PF06364">
    <property type="entry name" value="DUF1068"/>
    <property type="match status" value="1"/>
</dbReference>
<dbReference type="EMBL" id="JAJJMA010304997">
    <property type="protein sequence ID" value="MCL7048488.1"/>
    <property type="molecule type" value="Genomic_DNA"/>
</dbReference>